<keyword evidence="3" id="KW-0479">Metal-binding</keyword>
<evidence type="ECO:0000256" key="1">
    <source>
        <dbReference type="ARBA" id="ARBA00004123"/>
    </source>
</evidence>
<organism evidence="10 11">
    <name type="scientific">Calocera cornea HHB12733</name>
    <dbReference type="NCBI Taxonomy" id="1353952"/>
    <lineage>
        <taxon>Eukaryota</taxon>
        <taxon>Fungi</taxon>
        <taxon>Dikarya</taxon>
        <taxon>Basidiomycota</taxon>
        <taxon>Agaricomycotina</taxon>
        <taxon>Dacrymycetes</taxon>
        <taxon>Dacrymycetales</taxon>
        <taxon>Dacrymycetaceae</taxon>
        <taxon>Calocera</taxon>
    </lineage>
</organism>
<dbReference type="GO" id="GO:0005634">
    <property type="term" value="C:nucleus"/>
    <property type="evidence" value="ECO:0007669"/>
    <property type="project" value="UniProtKB-SubCell"/>
</dbReference>
<dbReference type="InterPro" id="IPR049017">
    <property type="entry name" value="Nab2_Znf4"/>
</dbReference>
<evidence type="ECO:0000256" key="2">
    <source>
        <dbReference type="ARBA" id="ARBA00008423"/>
    </source>
</evidence>
<evidence type="ECO:0000256" key="8">
    <source>
        <dbReference type="SAM" id="MobiDB-lite"/>
    </source>
</evidence>
<evidence type="ECO:0000259" key="9">
    <source>
        <dbReference type="Pfam" id="PF21803"/>
    </source>
</evidence>
<evidence type="ECO:0000256" key="4">
    <source>
        <dbReference type="ARBA" id="ARBA00022737"/>
    </source>
</evidence>
<keyword evidence="7" id="KW-0539">Nucleus</keyword>
<keyword evidence="6" id="KW-0862">Zinc</keyword>
<feature type="compositionally biased region" description="Basic and acidic residues" evidence="8">
    <location>
        <begin position="149"/>
        <end position="164"/>
    </location>
</feature>
<dbReference type="EMBL" id="KV424047">
    <property type="protein sequence ID" value="KZT53063.1"/>
    <property type="molecule type" value="Genomic_DNA"/>
</dbReference>
<dbReference type="Gene3D" id="4.10.1000.40">
    <property type="match status" value="2"/>
</dbReference>
<dbReference type="AlphaFoldDB" id="A0A165DLE3"/>
<dbReference type="Proteomes" id="UP000076842">
    <property type="component" value="Unassembled WGS sequence"/>
</dbReference>
<feature type="compositionally biased region" description="Pro residues" evidence="8">
    <location>
        <begin position="107"/>
        <end position="116"/>
    </location>
</feature>
<dbReference type="OrthoDB" id="438553at2759"/>
<evidence type="ECO:0000256" key="7">
    <source>
        <dbReference type="ARBA" id="ARBA00023242"/>
    </source>
</evidence>
<keyword evidence="5" id="KW-0863">Zinc-finger</keyword>
<keyword evidence="11" id="KW-1185">Reference proteome</keyword>
<keyword evidence="4" id="KW-0677">Repeat</keyword>
<feature type="compositionally biased region" description="Pro residues" evidence="8">
    <location>
        <begin position="301"/>
        <end position="321"/>
    </location>
</feature>
<dbReference type="GO" id="GO:0043488">
    <property type="term" value="P:regulation of mRNA stability"/>
    <property type="evidence" value="ECO:0007669"/>
    <property type="project" value="InterPro"/>
</dbReference>
<dbReference type="PANTHER" id="PTHR14738:SF29">
    <property type="entry name" value="ZINC FINGER CCCH DOMAIN-CONTAINING PROTEIN 14"/>
    <property type="match status" value="1"/>
</dbReference>
<dbReference type="STRING" id="1353952.A0A165DLE3"/>
<dbReference type="Pfam" id="PF14608">
    <property type="entry name" value="zf-CCCH_2"/>
    <property type="match status" value="2"/>
</dbReference>
<dbReference type="Pfam" id="PF21803">
    <property type="entry name" value="Nab2-zf4"/>
    <property type="match status" value="2"/>
</dbReference>
<dbReference type="InParanoid" id="A0A165DLE3"/>
<feature type="domain" description="Nab2 type CCCH zinc finger 4" evidence="9">
    <location>
        <begin position="335"/>
        <end position="352"/>
    </location>
</feature>
<evidence type="ECO:0000313" key="10">
    <source>
        <dbReference type="EMBL" id="KZT53063.1"/>
    </source>
</evidence>
<dbReference type="GO" id="GO:0008270">
    <property type="term" value="F:zinc ion binding"/>
    <property type="evidence" value="ECO:0007669"/>
    <property type="project" value="UniProtKB-KW"/>
</dbReference>
<protein>
    <recommendedName>
        <fullName evidence="9">Nab2 type CCCH zinc finger 4 domain-containing protein</fullName>
    </recommendedName>
</protein>
<feature type="region of interest" description="Disordered" evidence="8">
    <location>
        <begin position="97"/>
        <end position="164"/>
    </location>
</feature>
<dbReference type="PANTHER" id="PTHR14738">
    <property type="entry name" value="ZINC FINGER CCCH DOMAIN-CONTAINING PROTEIN 14"/>
    <property type="match status" value="1"/>
</dbReference>
<gene>
    <name evidence="10" type="ORF">CALCODRAFT_63694</name>
</gene>
<dbReference type="InterPro" id="IPR040366">
    <property type="entry name" value="Nab2/ZC3H14"/>
</dbReference>
<dbReference type="GO" id="GO:0008143">
    <property type="term" value="F:poly(A) binding"/>
    <property type="evidence" value="ECO:0007669"/>
    <property type="project" value="InterPro"/>
</dbReference>
<proteinExistence type="inferred from homology"/>
<sequence>MAVAITMNSAEQAALQETVKKDMIERGWQAEDDPPTLSEYAVIMLINGKPEDQVDSELSEIIPDYDFGFSKWLFAEAERIASGVAAPAPAAAAAAPVAPASPVHRPLSPPQSPPRTSPNGSALKRQRSSSPSEANKVARTGDVPLAPRAMRDRPLRGRGRGERSLLERMGPRVRQQNDEIQARIDAITGTNGPIPLQQQPQNWQGSMGGNMPMGNMPVGNDMATLEMQKQWQDMMAIQMAMMQQMAMMNGGMPFGPGMMGPNGQGNQGRNDIQRGRGRGRGRGAHSQGLMRNEVADITPAAPAPAPAPVPQAAPAPKPTPAPVTPAIVTTIPGTLCKFGLKCSNPTCSYAHPSPAATVETGLVLSDELCAEGKDCNNADCTKVHPSPAKAESKTIAPVAAASQGIMCRFGANCTRSDCVFTHPWNKAAQSNTPCRYGLACTRADCVFSHPPGRSLPSAFHKGLDTSATTTTTPSKLNVAAAPFVSKNISQTFNNGSASPAVPSAIDAVAGAGQATVAEAAGTAAATLENAVAATKETIAKVEAAA</sequence>
<evidence type="ECO:0000313" key="11">
    <source>
        <dbReference type="Proteomes" id="UP000076842"/>
    </source>
</evidence>
<name>A0A165DLE3_9BASI</name>
<accession>A0A165DLE3</accession>
<evidence type="ECO:0000256" key="3">
    <source>
        <dbReference type="ARBA" id="ARBA00022723"/>
    </source>
</evidence>
<dbReference type="GO" id="GO:0005737">
    <property type="term" value="C:cytoplasm"/>
    <property type="evidence" value="ECO:0007669"/>
    <property type="project" value="TreeGrafter"/>
</dbReference>
<feature type="domain" description="Nab2 type CCCH zinc finger 4" evidence="9">
    <location>
        <begin position="363"/>
        <end position="385"/>
    </location>
</feature>
<feature type="region of interest" description="Disordered" evidence="8">
    <location>
        <begin position="260"/>
        <end position="321"/>
    </location>
</feature>
<comment type="similarity">
    <text evidence="2">Belongs to the ZC3H14 family.</text>
</comment>
<reference evidence="10 11" key="1">
    <citation type="journal article" date="2016" name="Mol. Biol. Evol.">
        <title>Comparative Genomics of Early-Diverging Mushroom-Forming Fungi Provides Insights into the Origins of Lignocellulose Decay Capabilities.</title>
        <authorList>
            <person name="Nagy L.G."/>
            <person name="Riley R."/>
            <person name="Tritt A."/>
            <person name="Adam C."/>
            <person name="Daum C."/>
            <person name="Floudas D."/>
            <person name="Sun H."/>
            <person name="Yadav J.S."/>
            <person name="Pangilinan J."/>
            <person name="Larsson K.H."/>
            <person name="Matsuura K."/>
            <person name="Barry K."/>
            <person name="Labutti K."/>
            <person name="Kuo R."/>
            <person name="Ohm R.A."/>
            <person name="Bhattacharya S.S."/>
            <person name="Shirouzu T."/>
            <person name="Yoshinaga Y."/>
            <person name="Martin F.M."/>
            <person name="Grigoriev I.V."/>
            <person name="Hibbett D.S."/>
        </authorList>
    </citation>
    <scope>NUCLEOTIDE SEQUENCE [LARGE SCALE GENOMIC DNA]</scope>
    <source>
        <strain evidence="10 11">HHB12733</strain>
    </source>
</reference>
<evidence type="ECO:0000256" key="5">
    <source>
        <dbReference type="ARBA" id="ARBA00022771"/>
    </source>
</evidence>
<comment type="subcellular location">
    <subcellularLocation>
        <location evidence="1">Nucleus</location>
    </subcellularLocation>
</comment>
<evidence type="ECO:0000256" key="6">
    <source>
        <dbReference type="ARBA" id="ARBA00022833"/>
    </source>
</evidence>